<evidence type="ECO:0000313" key="2">
    <source>
        <dbReference type="Proteomes" id="UP001143910"/>
    </source>
</evidence>
<dbReference type="Proteomes" id="UP001143910">
    <property type="component" value="Unassembled WGS sequence"/>
</dbReference>
<comment type="caution">
    <text evidence="1">The sequence shown here is derived from an EMBL/GenBank/DDBJ whole genome shotgun (WGS) entry which is preliminary data.</text>
</comment>
<keyword evidence="2" id="KW-1185">Reference proteome</keyword>
<gene>
    <name evidence="1" type="ORF">NQ176_g2517</name>
</gene>
<dbReference type="EMBL" id="JANJQO010000183">
    <property type="protein sequence ID" value="KAJ2980643.1"/>
    <property type="molecule type" value="Genomic_DNA"/>
</dbReference>
<evidence type="ECO:0000313" key="1">
    <source>
        <dbReference type="EMBL" id="KAJ2980643.1"/>
    </source>
</evidence>
<reference evidence="1" key="1">
    <citation type="submission" date="2022-08" db="EMBL/GenBank/DDBJ databases">
        <title>Genome Sequence of Lecanicillium fungicola.</title>
        <authorList>
            <person name="Buettner E."/>
        </authorList>
    </citation>
    <scope>NUCLEOTIDE SEQUENCE</scope>
    <source>
        <strain evidence="1">Babe33</strain>
    </source>
</reference>
<protein>
    <submittedName>
        <fullName evidence="1">Uncharacterized protein</fullName>
    </submittedName>
</protein>
<accession>A0ACC1NQL5</accession>
<sequence>MLASPLGALHMRNDAQDHVFSGCGPCDLALIALAGASHCPVAGRQGMSFSAFHSAFDAVLTNHSGVSFPPYNLFIILPQSTMPDILQFIRRKRHAKKKDKDGFPYLPDVPSATSFAPSTIALPESNADCLLFQKLPWELRRRILMEAFGQRTIHMNLALEVTLGENRHIITTELRKRHAATPRPRHGDETLPREWKWRSSVCHGPCFDHRYWSMKPPRGPGPREREDACLEGDAMCEYLTDQPLPFACFIGVLGWLLTCRQAYSEGIEILYRTNTIRLHGTHIFSNLPKLVPQARLNDITAVSLFWDIGAPGFCGKYRLPQNFIGLDGLETLLCKLPTTLPNVKRLHLSLFGFWWQDLQLRAAGRRSREMYDATESLLRTIMSTALQLQSLDDCRISLPVSIYQPWALEATDKIELQSEALKEAPPSLWRHLPEDAALSGYWVQNGVQDLPKEQQFGNY</sequence>
<proteinExistence type="predicted"/>
<organism evidence="1 2">
    <name type="scientific">Zarea fungicola</name>
    <dbReference type="NCBI Taxonomy" id="93591"/>
    <lineage>
        <taxon>Eukaryota</taxon>
        <taxon>Fungi</taxon>
        <taxon>Dikarya</taxon>
        <taxon>Ascomycota</taxon>
        <taxon>Pezizomycotina</taxon>
        <taxon>Sordariomycetes</taxon>
        <taxon>Hypocreomycetidae</taxon>
        <taxon>Hypocreales</taxon>
        <taxon>Cordycipitaceae</taxon>
        <taxon>Zarea</taxon>
    </lineage>
</organism>
<name>A0ACC1NQL5_9HYPO</name>